<evidence type="ECO:0000256" key="1">
    <source>
        <dbReference type="ARBA" id="ARBA00022741"/>
    </source>
</evidence>
<dbReference type="GO" id="GO:0006614">
    <property type="term" value="P:SRP-dependent cotranslational protein targeting to membrane"/>
    <property type="evidence" value="ECO:0007669"/>
    <property type="project" value="InterPro"/>
</dbReference>
<organism evidence="4 5">
    <name type="scientific">Hankyongella ginsenosidimutans</name>
    <dbReference type="NCBI Taxonomy" id="1763828"/>
    <lineage>
        <taxon>Bacteria</taxon>
        <taxon>Pseudomonadati</taxon>
        <taxon>Pseudomonadota</taxon>
        <taxon>Alphaproteobacteria</taxon>
        <taxon>Sphingomonadales</taxon>
        <taxon>Sphingomonadaceae</taxon>
        <taxon>Hankyongella</taxon>
    </lineage>
</organism>
<proteinExistence type="predicted"/>
<name>A0A4D7C5L9_9SPHN</name>
<accession>A0A4D7C5L9</accession>
<dbReference type="Gene3D" id="3.40.50.300">
    <property type="entry name" value="P-loop containing nucleotide triphosphate hydrolases"/>
    <property type="match status" value="1"/>
</dbReference>
<evidence type="ECO:0000313" key="5">
    <source>
        <dbReference type="Proteomes" id="UP000298714"/>
    </source>
</evidence>
<keyword evidence="5" id="KW-1185">Reference proteome</keyword>
<dbReference type="Pfam" id="PF00448">
    <property type="entry name" value="SRP54"/>
    <property type="match status" value="1"/>
</dbReference>
<dbReference type="SUPFAM" id="SSF52540">
    <property type="entry name" value="P-loop containing nucleoside triphosphate hydrolases"/>
    <property type="match status" value="1"/>
</dbReference>
<sequence length="309" mass="32259">MRLKVFTARTIALAMDRVRAELGEDAVIVTVDQGPKGGPVRVTAAVELRAPAPPVEVTPPPPARAPSPFDAAQLAAVLRYHTTPTPVATRLQTIAAGYSDDANDEALSRALAEVVPFLPLDLHSDRPILLAGLPGQGKTLTAARLAASARVQGRNCRVITLDSMAAGAMEQLRGFCAPLETSVLAADSPGALELLCRQAFDGQTIIDTAGLNPYALGDLETLAHAIKRVRAEPVWVLAAGADALEAAEMADIFASLGTRSMVATRLDAARRLGALLTAPIKSRIALAGFSASPFLSDPVEPATRSRSPA</sequence>
<dbReference type="Proteomes" id="UP000298714">
    <property type="component" value="Chromosome"/>
</dbReference>
<protein>
    <recommendedName>
        <fullName evidence="3">SRP54-type proteins GTP-binding domain-containing protein</fullName>
    </recommendedName>
</protein>
<dbReference type="KEGG" id="hgn:E6W36_02700"/>
<keyword evidence="2" id="KW-0342">GTP-binding</keyword>
<feature type="domain" description="SRP54-type proteins GTP-binding" evidence="3">
    <location>
        <begin position="125"/>
        <end position="300"/>
    </location>
</feature>
<keyword evidence="1" id="KW-0547">Nucleotide-binding</keyword>
<evidence type="ECO:0000313" key="4">
    <source>
        <dbReference type="EMBL" id="QCI78905.1"/>
    </source>
</evidence>
<dbReference type="InterPro" id="IPR000897">
    <property type="entry name" value="SRP54_GTPase_dom"/>
</dbReference>
<gene>
    <name evidence="4" type="ORF">E6W36_02700</name>
</gene>
<dbReference type="AlphaFoldDB" id="A0A4D7C5L9"/>
<evidence type="ECO:0000256" key="2">
    <source>
        <dbReference type="ARBA" id="ARBA00023134"/>
    </source>
</evidence>
<evidence type="ECO:0000259" key="3">
    <source>
        <dbReference type="SMART" id="SM00962"/>
    </source>
</evidence>
<dbReference type="SMART" id="SM00962">
    <property type="entry name" value="SRP54"/>
    <property type="match status" value="1"/>
</dbReference>
<dbReference type="InterPro" id="IPR027417">
    <property type="entry name" value="P-loop_NTPase"/>
</dbReference>
<dbReference type="EMBL" id="CP039704">
    <property type="protein sequence ID" value="QCI78905.1"/>
    <property type="molecule type" value="Genomic_DNA"/>
</dbReference>
<dbReference type="GO" id="GO:0005525">
    <property type="term" value="F:GTP binding"/>
    <property type="evidence" value="ECO:0007669"/>
    <property type="project" value="UniProtKB-KW"/>
</dbReference>
<reference evidence="5" key="1">
    <citation type="submission" date="2019-04" db="EMBL/GenBank/DDBJ databases">
        <title>Complete genome sequence of Sphingomonas sp. W1-2-3.</title>
        <authorList>
            <person name="Im W.T."/>
        </authorList>
    </citation>
    <scope>NUCLEOTIDE SEQUENCE [LARGE SCALE GENOMIC DNA]</scope>
    <source>
        <strain evidence="5">W1-2-3</strain>
    </source>
</reference>